<dbReference type="InterPro" id="IPR036412">
    <property type="entry name" value="HAD-like_sf"/>
</dbReference>
<evidence type="ECO:0000313" key="3">
    <source>
        <dbReference type="Proteomes" id="UP000016801"/>
    </source>
</evidence>
<evidence type="ECO:0000313" key="2">
    <source>
        <dbReference type="EMBL" id="CCE29369.1"/>
    </source>
</evidence>
<dbReference type="HOGENOM" id="CLU_045011_1_1_1"/>
<keyword evidence="3" id="KW-1185">Reference proteome</keyword>
<dbReference type="AlphaFoldDB" id="M1WDA7"/>
<dbReference type="EMBL" id="CAGA01000013">
    <property type="protein sequence ID" value="CCE29369.1"/>
    <property type="molecule type" value="Genomic_DNA"/>
</dbReference>
<dbReference type="OrthoDB" id="1694274at2759"/>
<dbReference type="PANTHER" id="PTHR47829:SF1">
    <property type="entry name" value="HAD FAMILY PHOSPHATASE"/>
    <property type="match status" value="1"/>
</dbReference>
<dbReference type="PANTHER" id="PTHR47829">
    <property type="entry name" value="HYDROLASE, PUTATIVE (AFU_ORTHOLOGUE AFUA_1G12880)-RELATED"/>
    <property type="match status" value="1"/>
</dbReference>
<dbReference type="Gene3D" id="1.10.150.240">
    <property type="entry name" value="Putative phosphatase, domain 2"/>
    <property type="match status" value="1"/>
</dbReference>
<proteinExistence type="predicted"/>
<accession>M1WDA7</accession>
<evidence type="ECO:0008006" key="4">
    <source>
        <dbReference type="Google" id="ProtNLM"/>
    </source>
</evidence>
<gene>
    <name evidence="2" type="ORF">CPUR_03062</name>
</gene>
<dbReference type="VEuPathDB" id="FungiDB:CPUR_03062"/>
<feature type="region of interest" description="Disordered" evidence="1">
    <location>
        <begin position="92"/>
        <end position="146"/>
    </location>
</feature>
<dbReference type="InterPro" id="IPR023214">
    <property type="entry name" value="HAD_sf"/>
</dbReference>
<dbReference type="SFLD" id="SFLDS00003">
    <property type="entry name" value="Haloacid_Dehalogenase"/>
    <property type="match status" value="1"/>
</dbReference>
<dbReference type="STRING" id="1111077.M1WDA7"/>
<dbReference type="PhylomeDB" id="M1WDA7"/>
<dbReference type="InterPro" id="IPR052898">
    <property type="entry name" value="ACAD10-like"/>
</dbReference>
<dbReference type="SFLD" id="SFLDG01129">
    <property type="entry name" value="C1.5:_HAD__Beta-PGM__Phosphata"/>
    <property type="match status" value="1"/>
</dbReference>
<reference evidence="2 3" key="1">
    <citation type="journal article" date="2013" name="PLoS Genet.">
        <title>Plant-symbiotic fungi as chemical engineers: Multi-genome analysis of the Clavicipitaceae reveals dynamics of alkaloid loci.</title>
        <authorList>
            <person name="Schardl C.L."/>
            <person name="Young C.A."/>
            <person name="Hesse U."/>
            <person name="Amyotte S.G."/>
            <person name="Andreeva K."/>
            <person name="Calie P.J."/>
            <person name="Fleetwood D.J."/>
            <person name="Haws D.C."/>
            <person name="Moore N."/>
            <person name="Oeser B."/>
            <person name="Panaccione D.G."/>
            <person name="Schweri K.K."/>
            <person name="Voisey C.R."/>
            <person name="Farman M.L."/>
            <person name="Jaromczyk J.W."/>
            <person name="Roe B.A."/>
            <person name="O'Sullivan D.M."/>
            <person name="Scott B."/>
            <person name="Tudzynski P."/>
            <person name="An Z."/>
            <person name="Arnaoudova E.G."/>
            <person name="Bullock C.T."/>
            <person name="Charlton N.D."/>
            <person name="Chen L."/>
            <person name="Cox M."/>
            <person name="Dinkins R.D."/>
            <person name="Florea S."/>
            <person name="Glenn A.E."/>
            <person name="Gordon A."/>
            <person name="Gueldener U."/>
            <person name="Harris D.R."/>
            <person name="Hollin W."/>
            <person name="Jaromczyk J."/>
            <person name="Johnson R.D."/>
            <person name="Khan A.K."/>
            <person name="Leistner E."/>
            <person name="Leuchtmann A."/>
            <person name="Li C."/>
            <person name="Liu J."/>
            <person name="Liu J."/>
            <person name="Liu M."/>
            <person name="Mace W."/>
            <person name="Machado C."/>
            <person name="Nagabhyru P."/>
            <person name="Pan J."/>
            <person name="Schmid J."/>
            <person name="Sugawara K."/>
            <person name="Steiner U."/>
            <person name="Takach J.E."/>
            <person name="Tanaka E."/>
            <person name="Webb J.S."/>
            <person name="Wilson E.V."/>
            <person name="Wiseman J.L."/>
            <person name="Yoshida R."/>
            <person name="Zeng Z."/>
        </authorList>
    </citation>
    <scope>NUCLEOTIDE SEQUENCE [LARGE SCALE GENOMIC DNA]</scope>
    <source>
        <strain evidence="2 3">20.1</strain>
    </source>
</reference>
<evidence type="ECO:0000256" key="1">
    <source>
        <dbReference type="SAM" id="MobiDB-lite"/>
    </source>
</evidence>
<sequence>MNTLPQPKVLLFDIGGVCVLSPFQAILDYELAHSIPPGWINYSISRSKPHGAWHNLERGSIPLNEAFFTAFSLDLHRPDYWVEFHARQTAAKTPPAASSPSSSPSSSTLPSSSSSSSSLPSSPSSFPSSSSSSSSPSPQSTIPPLPRINTQQLFTNMMTLAQQPDPWMAPALDILKQSGKYILGALSNTVVFPEGHPLHRRLEGQDAEDQDPLRRRFDVFISSAHVGVRKPEDRMYTLAVEMLDAFAKDHATTERGIQNGWIAGVKSEDILFLDDIGENLKAAKRHGFRTLKVQLGRTEEAVAELERVTGLVLKRAVAAKM</sequence>
<comment type="caution">
    <text evidence="2">The sequence shown here is derived from an EMBL/GenBank/DDBJ whole genome shotgun (WGS) entry which is preliminary data.</text>
</comment>
<name>M1WDA7_CLAP2</name>
<dbReference type="Gene3D" id="3.40.50.1000">
    <property type="entry name" value="HAD superfamily/HAD-like"/>
    <property type="match status" value="1"/>
</dbReference>
<organism evidence="2 3">
    <name type="scientific">Claviceps purpurea (strain 20.1)</name>
    <name type="common">Ergot fungus</name>
    <name type="synonym">Sphacelia segetum</name>
    <dbReference type="NCBI Taxonomy" id="1111077"/>
    <lineage>
        <taxon>Eukaryota</taxon>
        <taxon>Fungi</taxon>
        <taxon>Dikarya</taxon>
        <taxon>Ascomycota</taxon>
        <taxon>Pezizomycotina</taxon>
        <taxon>Sordariomycetes</taxon>
        <taxon>Hypocreomycetidae</taxon>
        <taxon>Hypocreales</taxon>
        <taxon>Clavicipitaceae</taxon>
        <taxon>Claviceps</taxon>
    </lineage>
</organism>
<dbReference type="Proteomes" id="UP000016801">
    <property type="component" value="Unassembled WGS sequence"/>
</dbReference>
<protein>
    <recommendedName>
        <fullName evidence="4">Epoxide hydrolase</fullName>
    </recommendedName>
</protein>
<dbReference type="eggNOG" id="KOG3085">
    <property type="taxonomic scope" value="Eukaryota"/>
</dbReference>
<dbReference type="InterPro" id="IPR023198">
    <property type="entry name" value="PGP-like_dom2"/>
</dbReference>
<dbReference type="SUPFAM" id="SSF56784">
    <property type="entry name" value="HAD-like"/>
    <property type="match status" value="1"/>
</dbReference>
<feature type="compositionally biased region" description="Low complexity" evidence="1">
    <location>
        <begin position="93"/>
        <end position="140"/>
    </location>
</feature>